<proteinExistence type="predicted"/>
<dbReference type="EMBL" id="PNYC01000005">
    <property type="protein sequence ID" value="PMS37100.1"/>
    <property type="molecule type" value="Genomic_DNA"/>
</dbReference>
<evidence type="ECO:0000256" key="1">
    <source>
        <dbReference type="SAM" id="MobiDB-lite"/>
    </source>
</evidence>
<reference evidence="2 3" key="1">
    <citation type="submission" date="2018-01" db="EMBL/GenBank/DDBJ databases">
        <title>Whole genome analyses suggest that Burkholderia sensu lato contains two further novel genera in the rhizoxinica-symbiotica group Mycetohabitans gen. nov., and Trinickia gen. nov.: implications for the evolution of diazotrophy and nodulation in the Burkholderiaceae.</title>
        <authorList>
            <person name="Estrada-de los Santos P."/>
            <person name="Palmer M."/>
            <person name="Chavez-Ramirez B."/>
            <person name="Beukes C."/>
            <person name="Steenkamp E.T."/>
            <person name="Hirsch A.M."/>
            <person name="Manyaka P."/>
            <person name="Maluk M."/>
            <person name="Lafos M."/>
            <person name="Crook M."/>
            <person name="Gross E."/>
            <person name="Simon M.F."/>
            <person name="Bueno dos Reis Junior F."/>
            <person name="Poole P.S."/>
            <person name="Venter S.N."/>
            <person name="James E.K."/>
        </authorList>
    </citation>
    <scope>NUCLEOTIDE SEQUENCE [LARGE SCALE GENOMIC DNA]</scope>
    <source>
        <strain evidence="2 3">JPY 581</strain>
    </source>
</reference>
<keyword evidence="3" id="KW-1185">Reference proteome</keyword>
<organism evidence="2 3">
    <name type="scientific">Trinickia symbiotica</name>
    <dbReference type="NCBI Taxonomy" id="863227"/>
    <lineage>
        <taxon>Bacteria</taxon>
        <taxon>Pseudomonadati</taxon>
        <taxon>Pseudomonadota</taxon>
        <taxon>Betaproteobacteria</taxon>
        <taxon>Burkholderiales</taxon>
        <taxon>Burkholderiaceae</taxon>
        <taxon>Trinickia</taxon>
    </lineage>
</organism>
<evidence type="ECO:0000313" key="3">
    <source>
        <dbReference type="Proteomes" id="UP000235777"/>
    </source>
</evidence>
<name>A0A2N7X670_9BURK</name>
<feature type="region of interest" description="Disordered" evidence="1">
    <location>
        <begin position="63"/>
        <end position="87"/>
    </location>
</feature>
<comment type="caution">
    <text evidence="2">The sequence shown here is derived from an EMBL/GenBank/DDBJ whole genome shotgun (WGS) entry which is preliminary data.</text>
</comment>
<feature type="compositionally biased region" description="Basic and acidic residues" evidence="1">
    <location>
        <begin position="66"/>
        <end position="78"/>
    </location>
</feature>
<dbReference type="Proteomes" id="UP000235777">
    <property type="component" value="Unassembled WGS sequence"/>
</dbReference>
<sequence>MRIADVKQFFSGLLRIPRVTGPVGVASGAAPLDFDPFWHGDHWQNLLASPMDARHYVMEDWAVPSSEERESNRDASSKDRRRGRRVA</sequence>
<accession>A0A2N7X670</accession>
<dbReference type="AlphaFoldDB" id="A0A2N7X670"/>
<gene>
    <name evidence="2" type="ORF">C0Z20_10355</name>
</gene>
<dbReference type="OrthoDB" id="9021081at2"/>
<protein>
    <submittedName>
        <fullName evidence="2">Uncharacterized protein</fullName>
    </submittedName>
</protein>
<evidence type="ECO:0000313" key="2">
    <source>
        <dbReference type="EMBL" id="PMS37100.1"/>
    </source>
</evidence>
<dbReference type="RefSeq" id="WP_026229646.1">
    <property type="nucleotide sequence ID" value="NZ_KB890171.1"/>
</dbReference>